<dbReference type="AlphaFoldDB" id="A0A8D9JRC0"/>
<evidence type="ECO:0000256" key="5">
    <source>
        <dbReference type="ARBA" id="ARBA00022980"/>
    </source>
</evidence>
<evidence type="ECO:0000313" key="10">
    <source>
        <dbReference type="Proteomes" id="UP000032800"/>
    </source>
</evidence>
<evidence type="ECO:0000313" key="9">
    <source>
        <dbReference type="EMBL" id="CEI58581.1"/>
    </source>
</evidence>
<dbReference type="PANTHER" id="PTHR33280">
    <property type="entry name" value="50S RIBOSOMAL PROTEIN L31, CHLOROPLASTIC"/>
    <property type="match status" value="1"/>
</dbReference>
<name>A0A8D9JRC0_9GAMM</name>
<dbReference type="GO" id="GO:0046872">
    <property type="term" value="F:metal ion binding"/>
    <property type="evidence" value="ECO:0007669"/>
    <property type="project" value="UniProtKB-KW"/>
</dbReference>
<keyword evidence="8" id="KW-0862">Zinc</keyword>
<reference evidence="9 10" key="1">
    <citation type="journal article" date="2015" name="Genome Biol. Evol.">
        <title>Genome evolution in the primary endosymbiont of whiteflies sheds light on their divergence.</title>
        <authorList>
            <person name="Santos-Garcia D."/>
            <person name="Vargas-Chavez C."/>
            <person name="Moya A."/>
            <person name="Latorre A."/>
            <person name="Silva"/>
            <person name="F J."/>
        </authorList>
    </citation>
    <scope>NUCLEOTIDE SEQUENCE [LARGE SCALE GENOMIC DNA]</scope>
    <source>
        <strain evidence="10">AD-VLC</strain>
    </source>
</reference>
<evidence type="ECO:0000256" key="2">
    <source>
        <dbReference type="ARBA" id="ARBA00011838"/>
    </source>
</evidence>
<proteinExistence type="inferred from homology"/>
<comment type="function">
    <text evidence="8">Binds the 23S rRNA.</text>
</comment>
<dbReference type="PANTHER" id="PTHR33280:SF1">
    <property type="entry name" value="LARGE RIBOSOMAL SUBUNIT PROTEIN BL31C"/>
    <property type="match status" value="1"/>
</dbReference>
<dbReference type="NCBIfam" id="TIGR00105">
    <property type="entry name" value="L31"/>
    <property type="match status" value="1"/>
</dbReference>
<feature type="binding site" evidence="8">
    <location>
        <position position="18"/>
    </location>
    <ligand>
        <name>Zn(2+)</name>
        <dbReference type="ChEBI" id="CHEBI:29105"/>
    </ligand>
</feature>
<dbReference type="GO" id="GO:0003735">
    <property type="term" value="F:structural constituent of ribosome"/>
    <property type="evidence" value="ECO:0007669"/>
    <property type="project" value="InterPro"/>
</dbReference>
<keyword evidence="3 8" id="KW-0699">rRNA-binding</keyword>
<dbReference type="InterPro" id="IPR027491">
    <property type="entry name" value="Ribosomal_bL31_A"/>
</dbReference>
<organism evidence="9 10">
    <name type="scientific">Candidatus Portiera aleyrodidarum</name>
    <name type="common">primary endosymbiont of Bemisia tabaci</name>
    <dbReference type="NCBI Taxonomy" id="91844"/>
    <lineage>
        <taxon>Bacteria</taxon>
        <taxon>Pseudomonadati</taxon>
        <taxon>Pseudomonadota</taxon>
        <taxon>Gammaproteobacteria</taxon>
        <taxon>Candidatus Johnevansiales</taxon>
        <taxon>Candidatus Johnevansiaceae</taxon>
        <taxon>Candidatus Portiera</taxon>
    </lineage>
</organism>
<dbReference type="InterPro" id="IPR042105">
    <property type="entry name" value="Ribosomal_bL31_sf"/>
</dbReference>
<dbReference type="Proteomes" id="UP000032800">
    <property type="component" value="Chromosome I"/>
</dbReference>
<evidence type="ECO:0000256" key="7">
    <source>
        <dbReference type="ARBA" id="ARBA00035687"/>
    </source>
</evidence>
<dbReference type="SUPFAM" id="SSF143800">
    <property type="entry name" value="L28p-like"/>
    <property type="match status" value="1"/>
</dbReference>
<comment type="cofactor">
    <cofactor evidence="8">
        <name>Zn(2+)</name>
        <dbReference type="ChEBI" id="CHEBI:29105"/>
    </cofactor>
    <text evidence="8">Binds 1 zinc ion per subunit.</text>
</comment>
<dbReference type="PRINTS" id="PR01249">
    <property type="entry name" value="RIBOSOMALL31"/>
</dbReference>
<evidence type="ECO:0000256" key="6">
    <source>
        <dbReference type="ARBA" id="ARBA00023274"/>
    </source>
</evidence>
<dbReference type="Pfam" id="PF01197">
    <property type="entry name" value="Ribosomal_L31"/>
    <property type="match status" value="1"/>
</dbReference>
<dbReference type="InterPro" id="IPR002150">
    <property type="entry name" value="Ribosomal_bL31"/>
</dbReference>
<keyword evidence="5 8" id="KW-0689">Ribosomal protein</keyword>
<dbReference type="GO" id="GO:0005840">
    <property type="term" value="C:ribosome"/>
    <property type="evidence" value="ECO:0007669"/>
    <property type="project" value="UniProtKB-KW"/>
</dbReference>
<dbReference type="GO" id="GO:0006412">
    <property type="term" value="P:translation"/>
    <property type="evidence" value="ECO:0007669"/>
    <property type="project" value="UniProtKB-UniRule"/>
</dbReference>
<evidence type="ECO:0000256" key="8">
    <source>
        <dbReference type="HAMAP-Rule" id="MF_00501"/>
    </source>
</evidence>
<keyword evidence="6 8" id="KW-0687">Ribonucleoprotein</keyword>
<feature type="binding site" evidence="8">
    <location>
        <position position="40"/>
    </location>
    <ligand>
        <name>Zn(2+)</name>
        <dbReference type="ChEBI" id="CHEBI:29105"/>
    </ligand>
</feature>
<comment type="subunit">
    <text evidence="2 8">Part of the 50S ribosomal subunit.</text>
</comment>
<dbReference type="HAMAP" id="MF_00501">
    <property type="entry name" value="Ribosomal_bL31_1"/>
    <property type="match status" value="1"/>
</dbReference>
<evidence type="ECO:0000256" key="4">
    <source>
        <dbReference type="ARBA" id="ARBA00022884"/>
    </source>
</evidence>
<dbReference type="GO" id="GO:0019843">
    <property type="term" value="F:rRNA binding"/>
    <property type="evidence" value="ECO:0007669"/>
    <property type="project" value="UniProtKB-KW"/>
</dbReference>
<dbReference type="RefSeq" id="WP_219848724.1">
    <property type="nucleotide sequence ID" value="NZ_LN649255.1"/>
</dbReference>
<dbReference type="EMBL" id="LN649255">
    <property type="protein sequence ID" value="CEI58581.1"/>
    <property type="molecule type" value="Genomic_DNA"/>
</dbReference>
<evidence type="ECO:0000256" key="3">
    <source>
        <dbReference type="ARBA" id="ARBA00022730"/>
    </source>
</evidence>
<dbReference type="InterPro" id="IPR034704">
    <property type="entry name" value="Ribosomal_bL28/bL31-like_sf"/>
</dbReference>
<gene>
    <name evidence="8 9" type="primary">rpmE</name>
    <name evidence="9" type="ORF">PAD_032</name>
</gene>
<dbReference type="GO" id="GO:1990904">
    <property type="term" value="C:ribonucleoprotein complex"/>
    <property type="evidence" value="ECO:0007669"/>
    <property type="project" value="UniProtKB-KW"/>
</dbReference>
<dbReference type="PROSITE" id="PS01143">
    <property type="entry name" value="RIBOSOMAL_L31"/>
    <property type="match status" value="1"/>
</dbReference>
<protein>
    <recommendedName>
        <fullName evidence="7 8">Large ribosomal subunit protein bL31</fullName>
    </recommendedName>
</protein>
<accession>A0A8D9JRC0</accession>
<dbReference type="NCBIfam" id="NF000612">
    <property type="entry name" value="PRK00019.1"/>
    <property type="match status" value="1"/>
</dbReference>
<feature type="binding site" evidence="8">
    <location>
        <position position="16"/>
    </location>
    <ligand>
        <name>Zn(2+)</name>
        <dbReference type="ChEBI" id="CHEBI:29105"/>
    </ligand>
</feature>
<feature type="binding site" evidence="8">
    <location>
        <position position="37"/>
    </location>
    <ligand>
        <name>Zn(2+)</name>
        <dbReference type="ChEBI" id="CHEBI:29105"/>
    </ligand>
</feature>
<dbReference type="KEGG" id="plc:PAD_032"/>
<comment type="similarity">
    <text evidence="1 8">Belongs to the bacterial ribosomal protein bL31 family. Type A subfamily.</text>
</comment>
<sequence length="70" mass="8278">MKKNLHPKYKNVMIKCVCGKIFNIKSTLKTNLIIEICSNCHPYYTGKQKKINIGNRIERFNKQFGKKYII</sequence>
<dbReference type="Gene3D" id="4.10.830.30">
    <property type="entry name" value="Ribosomal protein L31"/>
    <property type="match status" value="1"/>
</dbReference>
<keyword evidence="8" id="KW-0479">Metal-binding</keyword>
<evidence type="ECO:0000256" key="1">
    <source>
        <dbReference type="ARBA" id="ARBA00009296"/>
    </source>
</evidence>
<keyword evidence="4 8" id="KW-0694">RNA-binding</keyword>